<gene>
    <name evidence="3" type="ORF">GCM10008106_07800</name>
</gene>
<evidence type="ECO:0000259" key="2">
    <source>
        <dbReference type="Pfam" id="PF13478"/>
    </source>
</evidence>
<dbReference type="Proteomes" id="UP000642809">
    <property type="component" value="Unassembled WGS sequence"/>
</dbReference>
<dbReference type="EMBL" id="BMYF01000003">
    <property type="protein sequence ID" value="GHB29323.1"/>
    <property type="molecule type" value="Genomic_DNA"/>
</dbReference>
<reference evidence="3" key="2">
    <citation type="submission" date="2020-09" db="EMBL/GenBank/DDBJ databases">
        <authorList>
            <person name="Sun Q."/>
            <person name="Kim S."/>
        </authorList>
    </citation>
    <scope>NUCLEOTIDE SEQUENCE</scope>
    <source>
        <strain evidence="3">KCTC 23224</strain>
    </source>
</reference>
<dbReference type="InterPro" id="IPR052698">
    <property type="entry name" value="MoCofactor_Util/Proc"/>
</dbReference>
<name>A0A8J3G4G3_9BACT</name>
<accession>A0A8J3G4G3</accession>
<keyword evidence="4" id="KW-1185">Reference proteome</keyword>
<comment type="caution">
    <text evidence="3">The sequence shown here is derived from an EMBL/GenBank/DDBJ whole genome shotgun (WGS) entry which is preliminary data.</text>
</comment>
<organism evidence="3 4">
    <name type="scientific">Mongoliitalea lutea</name>
    <dbReference type="NCBI Taxonomy" id="849756"/>
    <lineage>
        <taxon>Bacteria</taxon>
        <taxon>Pseudomonadati</taxon>
        <taxon>Bacteroidota</taxon>
        <taxon>Cytophagia</taxon>
        <taxon>Cytophagales</taxon>
        <taxon>Cyclobacteriaceae</taxon>
        <taxon>Mongoliitalea</taxon>
    </lineage>
</organism>
<reference evidence="3" key="1">
    <citation type="journal article" date="2014" name="Int. J. Syst. Evol. Microbiol.">
        <title>Complete genome sequence of Corynebacterium casei LMG S-19264T (=DSM 44701T), isolated from a smear-ripened cheese.</title>
        <authorList>
            <consortium name="US DOE Joint Genome Institute (JGI-PGF)"/>
            <person name="Walter F."/>
            <person name="Albersmeier A."/>
            <person name="Kalinowski J."/>
            <person name="Ruckert C."/>
        </authorList>
    </citation>
    <scope>NUCLEOTIDE SEQUENCE</scope>
    <source>
        <strain evidence="3">KCTC 23224</strain>
    </source>
</reference>
<proteinExistence type="predicted"/>
<protein>
    <recommendedName>
        <fullName evidence="5">Xanthine and CO dehydrogenase maturation factor, XdhC/CoxF family</fullName>
    </recommendedName>
</protein>
<sequence>MKEFKEIIRQYHLYESRNESCALATVVKVEGSAYRRPGARMLVSENGQLTGAISGGCLEGDALRKAQAVIFKQRASIVMYDTTDEDDQKFGVGLGCNGIIHVLIESVDFKDASNPVKLLEKAISNRETATLLTLFDLDPTAQNQVGTVACLTQTETFFRSTPNTLDLINQLLDEYSQYVDIQNTIVKKIAENEAHFCLIEPIYPPVHILLFGAGNDTIAVTQLAAILGWEVTVTDGRKTHATAERFPLAKEVRVRSASEALIGIEVDKYTVALLMTHNFEYEATLLESLLPLPLPYIGILGPKKKSLKLFERLEKQGLSIPQDRIYGPMGLHIGAEGSEAIALSALSEIMAVLQRKPAGFLRALEGPIHASHE</sequence>
<dbReference type="AlphaFoldDB" id="A0A8J3G4G3"/>
<dbReference type="Gene3D" id="3.40.50.720">
    <property type="entry name" value="NAD(P)-binding Rossmann-like Domain"/>
    <property type="match status" value="1"/>
</dbReference>
<evidence type="ECO:0000313" key="3">
    <source>
        <dbReference type="EMBL" id="GHB29323.1"/>
    </source>
</evidence>
<feature type="domain" description="XdhC Rossmann" evidence="2">
    <location>
        <begin position="209"/>
        <end position="349"/>
    </location>
</feature>
<dbReference type="InterPro" id="IPR027051">
    <property type="entry name" value="XdhC_Rossmann_dom"/>
</dbReference>
<dbReference type="Pfam" id="PF13478">
    <property type="entry name" value="XdhC_C"/>
    <property type="match status" value="1"/>
</dbReference>
<dbReference type="RefSeq" id="WP_189579144.1">
    <property type="nucleotide sequence ID" value="NZ_BMYF01000003.1"/>
</dbReference>
<dbReference type="Pfam" id="PF02625">
    <property type="entry name" value="XdhC_CoxI"/>
    <property type="match status" value="1"/>
</dbReference>
<dbReference type="InterPro" id="IPR003777">
    <property type="entry name" value="XdhC_CoxI"/>
</dbReference>
<evidence type="ECO:0000313" key="4">
    <source>
        <dbReference type="Proteomes" id="UP000642809"/>
    </source>
</evidence>
<dbReference type="PANTHER" id="PTHR30388">
    <property type="entry name" value="ALDEHYDE OXIDOREDUCTASE MOLYBDENUM COFACTOR ASSEMBLY PROTEIN"/>
    <property type="match status" value="1"/>
</dbReference>
<feature type="domain" description="XdhC- CoxI" evidence="1">
    <location>
        <begin position="17"/>
        <end position="81"/>
    </location>
</feature>
<evidence type="ECO:0000259" key="1">
    <source>
        <dbReference type="Pfam" id="PF02625"/>
    </source>
</evidence>
<evidence type="ECO:0008006" key="5">
    <source>
        <dbReference type="Google" id="ProtNLM"/>
    </source>
</evidence>
<dbReference type="PANTHER" id="PTHR30388:SF6">
    <property type="entry name" value="XANTHINE DEHYDROGENASE SUBUNIT A-RELATED"/>
    <property type="match status" value="1"/>
</dbReference>